<evidence type="ECO:0000256" key="1">
    <source>
        <dbReference type="SAM" id="SignalP"/>
    </source>
</evidence>
<comment type="caution">
    <text evidence="2">The sequence shown here is derived from an EMBL/GenBank/DDBJ whole genome shotgun (WGS) entry which is preliminary data.</text>
</comment>
<gene>
    <name evidence="2" type="ORF">Cfor_04843</name>
</gene>
<evidence type="ECO:0000313" key="2">
    <source>
        <dbReference type="EMBL" id="GFG31703.1"/>
    </source>
</evidence>
<organism evidence="2 3">
    <name type="scientific">Coptotermes formosanus</name>
    <name type="common">Formosan subterranean termite</name>
    <dbReference type="NCBI Taxonomy" id="36987"/>
    <lineage>
        <taxon>Eukaryota</taxon>
        <taxon>Metazoa</taxon>
        <taxon>Ecdysozoa</taxon>
        <taxon>Arthropoda</taxon>
        <taxon>Hexapoda</taxon>
        <taxon>Insecta</taxon>
        <taxon>Pterygota</taxon>
        <taxon>Neoptera</taxon>
        <taxon>Polyneoptera</taxon>
        <taxon>Dictyoptera</taxon>
        <taxon>Blattodea</taxon>
        <taxon>Blattoidea</taxon>
        <taxon>Termitoidae</taxon>
        <taxon>Rhinotermitidae</taxon>
        <taxon>Coptotermes</taxon>
    </lineage>
</organism>
<dbReference type="Proteomes" id="UP000502823">
    <property type="component" value="Unassembled WGS sequence"/>
</dbReference>
<dbReference type="OrthoDB" id="8191758at2759"/>
<sequence>MALLYVVIVIPAVMGIVPVEEKVKAVVSYTRLWGLRCEFFNYYTCNSNH</sequence>
<name>A0A6L2PGM6_COPFO</name>
<keyword evidence="1" id="KW-0732">Signal</keyword>
<protein>
    <submittedName>
        <fullName evidence="2">Uncharacterized protein</fullName>
    </submittedName>
</protein>
<feature type="signal peptide" evidence="1">
    <location>
        <begin position="1"/>
        <end position="15"/>
    </location>
</feature>
<accession>A0A6L2PGM6</accession>
<feature type="chain" id="PRO_5027016387" evidence="1">
    <location>
        <begin position="16"/>
        <end position="49"/>
    </location>
</feature>
<evidence type="ECO:0000313" key="3">
    <source>
        <dbReference type="Proteomes" id="UP000502823"/>
    </source>
</evidence>
<dbReference type="InParanoid" id="A0A6L2PGM6"/>
<reference evidence="3" key="1">
    <citation type="submission" date="2020-01" db="EMBL/GenBank/DDBJ databases">
        <title>Draft genome sequence of the Termite Coptotermes fromosanus.</title>
        <authorList>
            <person name="Itakura S."/>
            <person name="Yosikawa Y."/>
            <person name="Umezawa K."/>
        </authorList>
    </citation>
    <scope>NUCLEOTIDE SEQUENCE [LARGE SCALE GENOMIC DNA]</scope>
</reference>
<dbReference type="EMBL" id="BLKM01010978">
    <property type="protein sequence ID" value="GFG31703.1"/>
    <property type="molecule type" value="Genomic_DNA"/>
</dbReference>
<dbReference type="AlphaFoldDB" id="A0A6L2PGM6"/>
<proteinExistence type="predicted"/>
<keyword evidence="3" id="KW-1185">Reference proteome</keyword>